<feature type="chain" id="PRO_5045703630" evidence="2">
    <location>
        <begin position="21"/>
        <end position="300"/>
    </location>
</feature>
<feature type="compositionally biased region" description="Basic residues" evidence="1">
    <location>
        <begin position="169"/>
        <end position="181"/>
    </location>
</feature>
<reference evidence="4" key="1">
    <citation type="submission" date="2025-08" db="UniProtKB">
        <authorList>
            <consortium name="RefSeq"/>
        </authorList>
    </citation>
    <scope>IDENTIFICATION</scope>
</reference>
<accession>A0ABM1E717</accession>
<evidence type="ECO:0000313" key="3">
    <source>
        <dbReference type="Proteomes" id="UP000695022"/>
    </source>
</evidence>
<keyword evidence="3" id="KW-1185">Reference proteome</keyword>
<proteinExistence type="predicted"/>
<evidence type="ECO:0000256" key="2">
    <source>
        <dbReference type="SAM" id="SignalP"/>
    </source>
</evidence>
<keyword evidence="2" id="KW-0732">Signal</keyword>
<dbReference type="RefSeq" id="XP_014667988.1">
    <property type="nucleotide sequence ID" value="XM_014812502.1"/>
</dbReference>
<dbReference type="GeneID" id="106809422"/>
<feature type="region of interest" description="Disordered" evidence="1">
    <location>
        <begin position="75"/>
        <end position="95"/>
    </location>
</feature>
<name>A0ABM1E717_PRICU</name>
<organism evidence="3 4">
    <name type="scientific">Priapulus caudatus</name>
    <name type="common">Priapulid worm</name>
    <dbReference type="NCBI Taxonomy" id="37621"/>
    <lineage>
        <taxon>Eukaryota</taxon>
        <taxon>Metazoa</taxon>
        <taxon>Ecdysozoa</taxon>
        <taxon>Scalidophora</taxon>
        <taxon>Priapulida</taxon>
        <taxon>Priapulimorpha</taxon>
        <taxon>Priapulimorphida</taxon>
        <taxon>Priapulidae</taxon>
        <taxon>Priapulus</taxon>
    </lineage>
</organism>
<gene>
    <name evidence="4" type="primary">LOC106809422</name>
</gene>
<feature type="compositionally biased region" description="Basic and acidic residues" evidence="1">
    <location>
        <begin position="199"/>
        <end position="252"/>
    </location>
</feature>
<sequence length="300" mass="33659">MKGPLLTSVVLFVLVQQVLSSKYRSSGDEYTGDSVNGLSNIVVDLVASDAYPSAYRTTGLSTNLANSGSVFTGNSRYGGGYAHRHPRRRGGDYGYEYDDSSYGTYDTGYDTDSYGHDGGDDYSQDIVVYVDDKDQGRGHGQRRNRYDDDSYGYNDKKHKTGDWAKNLFRRVQRGGHGRGRGTRIGSYLRNMGRHGKQGYGDDRQSGYGDDRHSGYGDDRHSGYGDDRQSGYGDERHSGYGDDRQSGYGDQRKHDNKHTAHGRFSAKSQVNDQSISVHYYGNSRKLQPIQQPYGYNNNYRH</sequence>
<dbReference type="Proteomes" id="UP000695022">
    <property type="component" value="Unplaced"/>
</dbReference>
<protein>
    <submittedName>
        <fullName evidence="4">TATA-binding protein-associated factor 2N-like isoform X1</fullName>
    </submittedName>
</protein>
<feature type="signal peptide" evidence="2">
    <location>
        <begin position="1"/>
        <end position="20"/>
    </location>
</feature>
<evidence type="ECO:0000313" key="4">
    <source>
        <dbReference type="RefSeq" id="XP_014667988.1"/>
    </source>
</evidence>
<evidence type="ECO:0000256" key="1">
    <source>
        <dbReference type="SAM" id="MobiDB-lite"/>
    </source>
</evidence>
<feature type="region of interest" description="Disordered" evidence="1">
    <location>
        <begin position="131"/>
        <end position="157"/>
    </location>
</feature>
<feature type="region of interest" description="Disordered" evidence="1">
    <location>
        <begin position="169"/>
        <end position="269"/>
    </location>
</feature>